<accession>A0ABX5BZ75</accession>
<sequence length="122" mass="14042">MEIILKILTLIMFIGILYNSRQRKKYDEWKEKENQAIYDLGQILACDRAQAKFVIDQLGRYAVPIDVVVAPMSVISIHGESMNGYSFSYNELKGCFTLNDKFEITNLIYNDVDLLHQGVFAL</sequence>
<gene>
    <name evidence="1" type="ORF">VRHSUH09_02310</name>
</gene>
<name>A0ABX5BZ75_9FIRM</name>
<keyword evidence="2" id="KW-1185">Reference proteome</keyword>
<evidence type="ECO:0000313" key="1">
    <source>
        <dbReference type="EMBL" id="PQL14362.1"/>
    </source>
</evidence>
<dbReference type="RefSeq" id="WP_105081259.1">
    <property type="nucleotide sequence ID" value="NZ_PPCX01000004.1"/>
</dbReference>
<dbReference type="Proteomes" id="UP000238774">
    <property type="component" value="Unassembled WGS sequence"/>
</dbReference>
<proteinExistence type="predicted"/>
<evidence type="ECO:0000313" key="2">
    <source>
        <dbReference type="Proteomes" id="UP000238774"/>
    </source>
</evidence>
<reference evidence="1 2" key="1">
    <citation type="submission" date="2018-01" db="EMBL/GenBank/DDBJ databases">
        <title>Draft genome sequences of clinical isolates and type strains of oral Veillonella including Veillonella infantum sp., nov.</title>
        <authorList>
            <person name="Mashima I."/>
            <person name="Liao Y.-C."/>
            <person name="Sabharwal A."/>
            <person name="Haase E.M."/>
            <person name="Nakazawa F."/>
            <person name="Scannapieco F.A."/>
        </authorList>
    </citation>
    <scope>NUCLEOTIDE SEQUENCE [LARGE SCALE GENOMIC DNA]</scope>
    <source>
        <strain evidence="1 2">JCM 15642</strain>
    </source>
</reference>
<comment type="caution">
    <text evidence="1">The sequence shown here is derived from an EMBL/GenBank/DDBJ whole genome shotgun (WGS) entry which is preliminary data.</text>
</comment>
<dbReference type="EMBL" id="PPCX01000004">
    <property type="protein sequence ID" value="PQL14362.1"/>
    <property type="molecule type" value="Genomic_DNA"/>
</dbReference>
<protein>
    <submittedName>
        <fullName evidence="1">Uncharacterized protein</fullName>
    </submittedName>
</protein>
<organism evidence="1 2">
    <name type="scientific">Veillonella rogosae JCM 15642</name>
    <dbReference type="NCBI Taxonomy" id="1298595"/>
    <lineage>
        <taxon>Bacteria</taxon>
        <taxon>Bacillati</taxon>
        <taxon>Bacillota</taxon>
        <taxon>Negativicutes</taxon>
        <taxon>Veillonellales</taxon>
        <taxon>Veillonellaceae</taxon>
        <taxon>Veillonella</taxon>
    </lineage>
</organism>